<evidence type="ECO:0000313" key="2">
    <source>
        <dbReference type="Proteomes" id="UP000199114"/>
    </source>
</evidence>
<protein>
    <submittedName>
        <fullName evidence="1">Uncharacterized protein</fullName>
    </submittedName>
</protein>
<accession>A0A1H9PQC0</accession>
<dbReference type="AlphaFoldDB" id="A0A1H9PQC0"/>
<dbReference type="Proteomes" id="UP000199114">
    <property type="component" value="Unassembled WGS sequence"/>
</dbReference>
<gene>
    <name evidence="1" type="ORF">SAMN04489841_3943</name>
</gene>
<sequence>MAETHEGLLTGHNFSNGEHYYTVTVPRRGQTDKPVFHLEEEEESMQAILQYNAYSDLTELLNDRPSNTEILVKEVDGQYEIAVEEMNQKA</sequence>
<dbReference type="RefSeq" id="WP_139210958.1">
    <property type="nucleotide sequence ID" value="NZ_FOFD01000006.1"/>
</dbReference>
<proteinExistence type="predicted"/>
<evidence type="ECO:0000313" key="1">
    <source>
        <dbReference type="EMBL" id="SER50431.1"/>
    </source>
</evidence>
<keyword evidence="2" id="KW-1185">Reference proteome</keyword>
<reference evidence="2" key="1">
    <citation type="submission" date="2016-10" db="EMBL/GenBank/DDBJ databases">
        <authorList>
            <person name="Varghese N."/>
            <person name="Submissions S."/>
        </authorList>
    </citation>
    <scope>NUCLEOTIDE SEQUENCE [LARGE SCALE GENOMIC DNA]</scope>
    <source>
        <strain evidence="2">DSM 25055</strain>
    </source>
</reference>
<dbReference type="EMBL" id="FOFD01000006">
    <property type="protein sequence ID" value="SER50431.1"/>
    <property type="molecule type" value="Genomic_DNA"/>
</dbReference>
<organism evidence="1 2">
    <name type="scientific">Natrinema salaciae</name>
    <dbReference type="NCBI Taxonomy" id="1186196"/>
    <lineage>
        <taxon>Archaea</taxon>
        <taxon>Methanobacteriati</taxon>
        <taxon>Methanobacteriota</taxon>
        <taxon>Stenosarchaea group</taxon>
        <taxon>Halobacteria</taxon>
        <taxon>Halobacteriales</taxon>
        <taxon>Natrialbaceae</taxon>
        <taxon>Natrinema</taxon>
    </lineage>
</organism>
<name>A0A1H9PQC0_9EURY</name>